<dbReference type="Gene3D" id="1.10.10.10">
    <property type="entry name" value="Winged helix-like DNA-binding domain superfamily/Winged helix DNA-binding domain"/>
    <property type="match status" value="1"/>
</dbReference>
<keyword evidence="2" id="KW-0433">Leucine-rich repeat</keyword>
<comment type="similarity">
    <text evidence="1">Belongs to the disease resistance NB-LRR family.</text>
</comment>
<protein>
    <submittedName>
        <fullName evidence="11">Disease resistance protein RPP13-like</fullName>
    </submittedName>
</protein>
<evidence type="ECO:0000256" key="7">
    <source>
        <dbReference type="SAM" id="MobiDB-lite"/>
    </source>
</evidence>
<comment type="caution">
    <text evidence="11">The sequence shown here is derived from an EMBL/GenBank/DDBJ whole genome shotgun (WGS) entry which is preliminary data.</text>
</comment>
<organism evidence="11 12">
    <name type="scientific">Panicum miliaceum</name>
    <name type="common">Proso millet</name>
    <name type="synonym">Broomcorn millet</name>
    <dbReference type="NCBI Taxonomy" id="4540"/>
    <lineage>
        <taxon>Eukaryota</taxon>
        <taxon>Viridiplantae</taxon>
        <taxon>Streptophyta</taxon>
        <taxon>Embryophyta</taxon>
        <taxon>Tracheophyta</taxon>
        <taxon>Spermatophyta</taxon>
        <taxon>Magnoliopsida</taxon>
        <taxon>Liliopsida</taxon>
        <taxon>Poales</taxon>
        <taxon>Poaceae</taxon>
        <taxon>PACMAD clade</taxon>
        <taxon>Panicoideae</taxon>
        <taxon>Panicodae</taxon>
        <taxon>Paniceae</taxon>
        <taxon>Panicinae</taxon>
        <taxon>Panicum</taxon>
        <taxon>Panicum sect. Panicum</taxon>
    </lineage>
</organism>
<dbReference type="Gene3D" id="3.80.10.10">
    <property type="entry name" value="Ribonuclease Inhibitor"/>
    <property type="match status" value="1"/>
</dbReference>
<dbReference type="InterPro" id="IPR055414">
    <property type="entry name" value="LRR_R13L4/SHOC2-like"/>
</dbReference>
<feature type="domain" description="Disease resistance N-terminal" evidence="8">
    <location>
        <begin position="8"/>
        <end position="87"/>
    </location>
</feature>
<dbReference type="STRING" id="4540.A0A3L6Q393"/>
<feature type="domain" description="Disease resistance protein winged helix" evidence="9">
    <location>
        <begin position="744"/>
        <end position="812"/>
    </location>
</feature>
<dbReference type="Pfam" id="PF23559">
    <property type="entry name" value="WHD_DRP"/>
    <property type="match status" value="1"/>
</dbReference>
<evidence type="ECO:0000256" key="4">
    <source>
        <dbReference type="ARBA" id="ARBA00022741"/>
    </source>
</evidence>
<dbReference type="InterPro" id="IPR041118">
    <property type="entry name" value="Rx_N"/>
</dbReference>
<reference evidence="12" key="1">
    <citation type="journal article" date="2019" name="Nat. Commun.">
        <title>The genome of broomcorn millet.</title>
        <authorList>
            <person name="Zou C."/>
            <person name="Miki D."/>
            <person name="Li D."/>
            <person name="Tang Q."/>
            <person name="Xiao L."/>
            <person name="Rajput S."/>
            <person name="Deng P."/>
            <person name="Jia W."/>
            <person name="Huang R."/>
            <person name="Zhang M."/>
            <person name="Sun Y."/>
            <person name="Hu J."/>
            <person name="Fu X."/>
            <person name="Schnable P.S."/>
            <person name="Li F."/>
            <person name="Zhang H."/>
            <person name="Feng B."/>
            <person name="Zhu X."/>
            <person name="Liu R."/>
            <person name="Schnable J.C."/>
            <person name="Zhu J.-K."/>
            <person name="Zhang H."/>
        </authorList>
    </citation>
    <scope>NUCLEOTIDE SEQUENCE [LARGE SCALE GENOMIC DNA]</scope>
</reference>
<feature type="region of interest" description="Disordered" evidence="7">
    <location>
        <begin position="172"/>
        <end position="199"/>
    </location>
</feature>
<dbReference type="InterPro" id="IPR044974">
    <property type="entry name" value="Disease_R_plants"/>
</dbReference>
<evidence type="ECO:0000256" key="3">
    <source>
        <dbReference type="ARBA" id="ARBA00022737"/>
    </source>
</evidence>
<gene>
    <name evidence="11" type="ORF">C2845_PM17G02570</name>
</gene>
<evidence type="ECO:0000313" key="12">
    <source>
        <dbReference type="Proteomes" id="UP000275267"/>
    </source>
</evidence>
<dbReference type="InterPro" id="IPR058922">
    <property type="entry name" value="WHD_DRP"/>
</dbReference>
<evidence type="ECO:0000256" key="5">
    <source>
        <dbReference type="ARBA" id="ARBA00022821"/>
    </source>
</evidence>
<dbReference type="OrthoDB" id="687885at2759"/>
<evidence type="ECO:0000259" key="9">
    <source>
        <dbReference type="Pfam" id="PF23559"/>
    </source>
</evidence>
<feature type="domain" description="Disease resistance R13L4/SHOC-2-like LRR" evidence="10">
    <location>
        <begin position="855"/>
        <end position="1185"/>
    </location>
</feature>
<proteinExistence type="inferred from homology"/>
<dbReference type="InterPro" id="IPR032675">
    <property type="entry name" value="LRR_dom_sf"/>
</dbReference>
<sequence>MAELATGAVNTLLGVIRNEARRLGRVHGDVLFIQEEMESMRSFLAHLARTRREEQDEQVRTWTNQVRILANDCNNCLDVYLYRRNPDFHRPRRGLRRYLWWGWALWWLREMVARNHAAGQLRELKDRARDVGERRLRYGVKVSDAATPGHSSTPWAAGDPWAGLTAAAPSSSHSVTAAAAEEDDDDEDDDKYSEAEGGGELLASSMVAHGGIITRSDKVKDYFKDRLLGWIQSLSKASILVEEEGPRASETPSEPMPIPSIAFVVPAADVGEVPVPEDVIACEALAEAQRRFNRSVLVDIPDVHPEDYYRVPLRPKDILFYILQALKDQVQGQPQKSSWLQKWKVYFKRKEVLREIKDDIDQKVGVGEKLEGIIERIGNQLPQDKEIMKDKKKLQDGIISMNLKLDDLLCLLIILTEAVDVAEQEDQAWKKVVIRTLPRYYDNFIQHAATKLEGLVKEGTDSQVPLHYEEYKRILEEVFPRTPTGPGTSSSTSTSVEAEIKEMICKVKDMIQELQEYSKSAHTNQEMADQIQETTFQQTARKKIDEIKLKIREQLKIKKIMDRIQSQLKADDRIMIILKTHHKYGWEAIRNTLSLLGSSRCFVGAAILMTTTTKKGTRQAQEYNLHFPQLDIIELSLVGCYLDDVRQHTSKHMHRGHFEIVRNILEKCGPNEFCMNIFVEAMKANPRRNIEELRRLHNILQATPPERLPSSIARKMLKFSYNDLPKQHKSCLLYLAIFDPADSRYKIRRSTLVGRWVAEGLITTEDWSWFSSVTEADKCFDVLAKKQFVRPVDIGATGRIKSCTVYPVVHRFITKIAKKQHIVEARLSLNLARHFSIFNDVRLRGSDTIETFLKKNMHDLPQFSKLKVLDLEGCHYFANKEYLRDICSKILMLKYLSLRNTNAKQLPREINNLHELEVLDIRQTEIRASATRHVVLLKLKRLLAGDITDPFPCSTDTGTAKHFCSVDIPSFIEKMVDVEVLSNVKPRRHRDLRDIGSLCQLRKLGVVINKDRHLQSLLNTISDLSNCLQSLSITLNIPRYSTDLKDLKSPPNSLESLTIKGRTQKEKLLQFLVPVPKDSNLAKVTLSGELNKDDLKVVAKLSNLGCVRLRHATYNDSELTFDNDEFPKLKVLIVENSGITKISFAHEFPMLEKIVWSFNQDFCPYDKEYSPLSGIEKLRRLKELVLIGDIISPEVDEAFKKYSNENKFVYKKLENQDLALGNDARKGRHGVARYPSIWQVVKGQHGKN</sequence>
<name>A0A3L6Q393_PANMI</name>
<dbReference type="Gene3D" id="1.20.5.4130">
    <property type="match status" value="1"/>
</dbReference>
<dbReference type="PANTHER" id="PTHR23155">
    <property type="entry name" value="DISEASE RESISTANCE PROTEIN RP"/>
    <property type="match status" value="1"/>
</dbReference>
<keyword evidence="4" id="KW-0547">Nucleotide-binding</keyword>
<dbReference type="PANTHER" id="PTHR23155:SF1062">
    <property type="entry name" value="OS11G0579400 PROTEIN"/>
    <property type="match status" value="1"/>
</dbReference>
<dbReference type="Pfam" id="PF23598">
    <property type="entry name" value="LRR_14"/>
    <property type="match status" value="1"/>
</dbReference>
<keyword evidence="12" id="KW-1185">Reference proteome</keyword>
<dbReference type="EMBL" id="PQIB02000014">
    <property type="protein sequence ID" value="RLM69994.1"/>
    <property type="molecule type" value="Genomic_DNA"/>
</dbReference>
<dbReference type="Proteomes" id="UP000275267">
    <property type="component" value="Unassembled WGS sequence"/>
</dbReference>
<dbReference type="AlphaFoldDB" id="A0A3L6Q393"/>
<dbReference type="GO" id="GO:0000166">
    <property type="term" value="F:nucleotide binding"/>
    <property type="evidence" value="ECO:0007669"/>
    <property type="project" value="UniProtKB-KW"/>
</dbReference>
<evidence type="ECO:0000256" key="1">
    <source>
        <dbReference type="ARBA" id="ARBA00008894"/>
    </source>
</evidence>
<accession>A0A3L6Q393</accession>
<dbReference type="SUPFAM" id="SSF52058">
    <property type="entry name" value="L domain-like"/>
    <property type="match status" value="1"/>
</dbReference>
<dbReference type="InterPro" id="IPR038005">
    <property type="entry name" value="RX-like_CC"/>
</dbReference>
<evidence type="ECO:0000256" key="2">
    <source>
        <dbReference type="ARBA" id="ARBA00022614"/>
    </source>
</evidence>
<keyword evidence="5" id="KW-0611">Plant defense</keyword>
<evidence type="ECO:0000259" key="10">
    <source>
        <dbReference type="Pfam" id="PF23598"/>
    </source>
</evidence>
<dbReference type="GO" id="GO:0098542">
    <property type="term" value="P:defense response to other organism"/>
    <property type="evidence" value="ECO:0007669"/>
    <property type="project" value="TreeGrafter"/>
</dbReference>
<keyword evidence="6" id="KW-0175">Coiled coil</keyword>
<keyword evidence="3" id="KW-0677">Repeat</keyword>
<evidence type="ECO:0000259" key="8">
    <source>
        <dbReference type="Pfam" id="PF18052"/>
    </source>
</evidence>
<feature type="compositionally biased region" description="Acidic residues" evidence="7">
    <location>
        <begin position="180"/>
        <end position="191"/>
    </location>
</feature>
<dbReference type="CDD" id="cd14798">
    <property type="entry name" value="RX-CC_like"/>
    <property type="match status" value="1"/>
</dbReference>
<dbReference type="InterPro" id="IPR036388">
    <property type="entry name" value="WH-like_DNA-bd_sf"/>
</dbReference>
<evidence type="ECO:0000313" key="11">
    <source>
        <dbReference type="EMBL" id="RLM69994.1"/>
    </source>
</evidence>
<evidence type="ECO:0000256" key="6">
    <source>
        <dbReference type="ARBA" id="ARBA00023054"/>
    </source>
</evidence>
<dbReference type="Pfam" id="PF18052">
    <property type="entry name" value="Rx_N"/>
    <property type="match status" value="1"/>
</dbReference>